<dbReference type="GeneID" id="58164273"/>
<evidence type="ECO:0000256" key="1">
    <source>
        <dbReference type="SAM" id="Phobius"/>
    </source>
</evidence>
<keyword evidence="1" id="KW-1133">Transmembrane helix</keyword>
<gene>
    <name evidence="2" type="ORF">FSC10_13375</name>
</gene>
<reference evidence="2 3" key="1">
    <citation type="submission" date="2019-09" db="EMBL/GenBank/DDBJ databases">
        <title>Non-baumannii Acinetobacter spp. carrying blaNDM-1 isolated in China.</title>
        <authorList>
            <person name="Cui C."/>
            <person name="Chen C."/>
            <person name="Sun J."/>
            <person name="Liu Y."/>
        </authorList>
    </citation>
    <scope>NUCLEOTIDE SEQUENCE [LARGE SCALE GENOMIC DNA]</scope>
    <source>
        <strain evidence="2 3">HZE23-1</strain>
    </source>
</reference>
<dbReference type="EMBL" id="CP044463">
    <property type="protein sequence ID" value="QIC68288.1"/>
    <property type="molecule type" value="Genomic_DNA"/>
</dbReference>
<name>A0AAE6WXA3_9GAMM</name>
<organism evidence="2 3">
    <name type="scientific">Acinetobacter schindleri</name>
    <dbReference type="NCBI Taxonomy" id="108981"/>
    <lineage>
        <taxon>Bacteria</taxon>
        <taxon>Pseudomonadati</taxon>
        <taxon>Pseudomonadota</taxon>
        <taxon>Gammaproteobacteria</taxon>
        <taxon>Moraxellales</taxon>
        <taxon>Moraxellaceae</taxon>
        <taxon>Acinetobacter</taxon>
    </lineage>
</organism>
<evidence type="ECO:0000313" key="2">
    <source>
        <dbReference type="EMBL" id="QIC68288.1"/>
    </source>
</evidence>
<protein>
    <submittedName>
        <fullName evidence="2">Uncharacterized protein</fullName>
    </submittedName>
</protein>
<evidence type="ECO:0000313" key="3">
    <source>
        <dbReference type="Proteomes" id="UP000503505"/>
    </source>
</evidence>
<feature type="transmembrane region" description="Helical" evidence="1">
    <location>
        <begin position="6"/>
        <end position="25"/>
    </location>
</feature>
<accession>A0AAE6WXA3</accession>
<dbReference type="Proteomes" id="UP000503505">
    <property type="component" value="Chromosome"/>
</dbReference>
<sequence length="172" mass="19924">MKKVLLSFIVGILFGVSILYIVLLVSGKRVTSPTEVHNELSPVPSLSTSNRYTHKSEGKKIQHIGYLEEDEFKSTEGNEANLYQLPGMCKLTIGLYGETIYSYRTAYFHKNHLIYIFETDYRTSYSQFPDKNTPESKRIYQEIVFNPNSQLVQDEFSKLWSKYISPENKNKC</sequence>
<dbReference type="AlphaFoldDB" id="A0AAE6WXA3"/>
<keyword evidence="1" id="KW-0472">Membrane</keyword>
<proteinExistence type="predicted"/>
<dbReference type="RefSeq" id="WP_103800674.1">
    <property type="nucleotide sequence ID" value="NZ_CP044463.1"/>
</dbReference>
<keyword evidence="1" id="KW-0812">Transmembrane</keyword>